<dbReference type="OrthoDB" id="7025307at2"/>
<dbReference type="AlphaFoldDB" id="A0A4R6U024"/>
<gene>
    <name evidence="1" type="ORF">DFQ45_103166</name>
</gene>
<dbReference type="RefSeq" id="WP_101497694.1">
    <property type="nucleotide sequence ID" value="NZ_LNJZ01000009.1"/>
</dbReference>
<comment type="caution">
    <text evidence="1">The sequence shown here is derived from an EMBL/GenBank/DDBJ whole genome shotgun (WGS) entry which is preliminary data.</text>
</comment>
<sequence length="328" mass="38652">MNDLSPPVNPDDTSDHDSPWKSAIEVFFQPCMELLFPHVASQLDWHHEPVFMDKELQKLTSDSSDSRRHVDKLIRVCTLSGEYRWILLHIEVQGEPETEFTRRMFTYYYRLVERFDEPVVSMAILTDTRKSFRPDHYRQELMGCSIRFDFICVKLLDLQPRLDAMLASDNIFALLVAAQLIAKQVKNPRQRTDAVLSFYRMARKKGYSRQHIFLMHDFIEWMIRIPKQELDYYNEHIDLIEQEDETMGYMAIYKRESFAKGIEQGIEQGIERGIDKGRAATLRKQLQLKFRDLDAAVLARLDNASETELELWTERILFADSVEAVFQE</sequence>
<evidence type="ECO:0000313" key="1">
    <source>
        <dbReference type="EMBL" id="TDQ38996.1"/>
    </source>
</evidence>
<dbReference type="EMBL" id="SNYK01000003">
    <property type="protein sequence ID" value="TDQ38996.1"/>
    <property type="molecule type" value="Genomic_DNA"/>
</dbReference>
<evidence type="ECO:0000313" key="2">
    <source>
        <dbReference type="Proteomes" id="UP000294575"/>
    </source>
</evidence>
<keyword evidence="2" id="KW-1185">Reference proteome</keyword>
<proteinExistence type="predicted"/>
<dbReference type="PANTHER" id="PTHR35586:SF1">
    <property type="entry name" value="SLL1691 PROTEIN"/>
    <property type="match status" value="1"/>
</dbReference>
<protein>
    <recommendedName>
        <fullName evidence="3">DUF4351 domain-containing protein</fullName>
    </recommendedName>
</protein>
<evidence type="ECO:0008006" key="3">
    <source>
        <dbReference type="Google" id="ProtNLM"/>
    </source>
</evidence>
<accession>A0A4R6U024</accession>
<name>A0A4R6U024_9GAMM</name>
<organism evidence="1 2">
    <name type="scientific">Thiopseudomonas denitrificans</name>
    <dbReference type="NCBI Taxonomy" id="1501432"/>
    <lineage>
        <taxon>Bacteria</taxon>
        <taxon>Pseudomonadati</taxon>
        <taxon>Pseudomonadota</taxon>
        <taxon>Gammaproteobacteria</taxon>
        <taxon>Pseudomonadales</taxon>
        <taxon>Pseudomonadaceae</taxon>
        <taxon>Thiopseudomonas</taxon>
    </lineage>
</organism>
<dbReference type="Proteomes" id="UP000294575">
    <property type="component" value="Unassembled WGS sequence"/>
</dbReference>
<dbReference type="PANTHER" id="PTHR35586">
    <property type="entry name" value="SLL1691 PROTEIN"/>
    <property type="match status" value="1"/>
</dbReference>
<reference evidence="1 2" key="1">
    <citation type="submission" date="2019-03" db="EMBL/GenBank/DDBJ databases">
        <title>Genomic Encyclopedia of Type Strains, Phase IV (KMG-IV): sequencing the most valuable type-strain genomes for metagenomic binning, comparative biology and taxonomic classification.</title>
        <authorList>
            <person name="Goeker M."/>
        </authorList>
    </citation>
    <scope>NUCLEOTIDE SEQUENCE [LARGE SCALE GENOMIC DNA]</scope>
    <source>
        <strain evidence="1 2">DSM 28679</strain>
    </source>
</reference>